<dbReference type="Proteomes" id="UP001216510">
    <property type="component" value="Chromosome"/>
</dbReference>
<accession>A0ABY8BFR2</accession>
<organism evidence="2 3">
    <name type="scientific">Pseudoduganella chitinolytica</name>
    <dbReference type="NCBI Taxonomy" id="34070"/>
    <lineage>
        <taxon>Bacteria</taxon>
        <taxon>Pseudomonadati</taxon>
        <taxon>Pseudomonadota</taxon>
        <taxon>Betaproteobacteria</taxon>
        <taxon>Burkholderiales</taxon>
        <taxon>Oxalobacteraceae</taxon>
        <taxon>Telluria group</taxon>
        <taxon>Pseudoduganella</taxon>
    </lineage>
</organism>
<dbReference type="Pfam" id="PF03992">
    <property type="entry name" value="ABM"/>
    <property type="match status" value="1"/>
</dbReference>
<keyword evidence="2" id="KW-0560">Oxidoreductase</keyword>
<dbReference type="Gene3D" id="3.30.70.100">
    <property type="match status" value="1"/>
</dbReference>
<gene>
    <name evidence="2" type="ORF">PX653_07830</name>
</gene>
<dbReference type="SUPFAM" id="SSF54909">
    <property type="entry name" value="Dimeric alpha+beta barrel"/>
    <property type="match status" value="1"/>
</dbReference>
<name>A0ABY8BFR2_9BURK</name>
<dbReference type="InterPro" id="IPR007138">
    <property type="entry name" value="ABM_dom"/>
</dbReference>
<keyword evidence="2" id="KW-0503">Monooxygenase</keyword>
<feature type="domain" description="ABM" evidence="1">
    <location>
        <begin position="1"/>
        <end position="75"/>
    </location>
</feature>
<dbReference type="InterPro" id="IPR011008">
    <property type="entry name" value="Dimeric_a/b-barrel"/>
</dbReference>
<evidence type="ECO:0000313" key="2">
    <source>
        <dbReference type="EMBL" id="WEF34660.1"/>
    </source>
</evidence>
<evidence type="ECO:0000313" key="3">
    <source>
        <dbReference type="Proteomes" id="UP001216510"/>
    </source>
</evidence>
<proteinExistence type="predicted"/>
<protein>
    <submittedName>
        <fullName evidence="2">Antibiotic biosynthesis monooxygenase</fullName>
    </submittedName>
</protein>
<dbReference type="EMBL" id="CP119083">
    <property type="protein sequence ID" value="WEF34660.1"/>
    <property type="molecule type" value="Genomic_DNA"/>
</dbReference>
<sequence length="101" mass="11808">MIVEYIRYSLPQPLAEQFVADYGRASRALDDSVHCQAYELSRCVDEPNVFLLRIEWDSATGHMEGFRKSPGFREFLGAVRTYIPFIQEMRHYEVTGVRMRS</sequence>
<evidence type="ECO:0000259" key="1">
    <source>
        <dbReference type="Pfam" id="PF03992"/>
    </source>
</evidence>
<reference evidence="2 3" key="1">
    <citation type="submission" date="2023-02" db="EMBL/GenBank/DDBJ databases">
        <title>Gemone sequence of Telluria chitinolytica ACM 3522T.</title>
        <authorList>
            <person name="Frediansyah A."/>
            <person name="Miess H."/>
            <person name="Gross H."/>
        </authorList>
    </citation>
    <scope>NUCLEOTIDE SEQUENCE [LARGE SCALE GENOMIC DNA]</scope>
    <source>
        <strain evidence="2 3">ACM 3522</strain>
    </source>
</reference>
<dbReference type="RefSeq" id="WP_277417334.1">
    <property type="nucleotide sequence ID" value="NZ_CP119083.1"/>
</dbReference>
<keyword evidence="3" id="KW-1185">Reference proteome</keyword>
<dbReference type="GO" id="GO:0004497">
    <property type="term" value="F:monooxygenase activity"/>
    <property type="evidence" value="ECO:0007669"/>
    <property type="project" value="UniProtKB-KW"/>
</dbReference>